<protein>
    <submittedName>
        <fullName evidence="1">Uncharacterized protein</fullName>
    </submittedName>
</protein>
<proteinExistence type="evidence at transcript level"/>
<accession>A9PFQ5</accession>
<dbReference type="EMBL" id="EF147180">
    <property type="protein sequence ID" value="ABK95208.1"/>
    <property type="molecule type" value="mRNA"/>
</dbReference>
<name>A9PFQ5_POPTR</name>
<reference evidence="1" key="1">
    <citation type="journal article" date="2008" name="BMC Genomics">
        <title>Analysis of 4,664 high-quality sequence-finished poplar full-length cDNA clones and their utility for the discovery of genes responding to insect feeding.</title>
        <authorList>
            <person name="Ralph S.G."/>
            <person name="Chun H.J."/>
            <person name="Cooper D."/>
            <person name="Kirkpatrick R."/>
            <person name="Kolosova N."/>
            <person name="Gunter L."/>
            <person name="Tuskan G.A."/>
            <person name="Douglas C.J."/>
            <person name="Holt R.A."/>
            <person name="Jones S.J."/>
            <person name="Marra M.A."/>
            <person name="Bohlmann J."/>
        </authorList>
    </citation>
    <scope>NUCLEOTIDE SEQUENCE</scope>
    <source>
        <tissue evidence="1">Young and mature leaves</tissue>
    </source>
</reference>
<organism evidence="1">
    <name type="scientific">Populus trichocarpa</name>
    <name type="common">Western balsam poplar</name>
    <name type="synonym">Populus balsamifera subsp. trichocarpa</name>
    <dbReference type="NCBI Taxonomy" id="3694"/>
    <lineage>
        <taxon>Eukaryota</taxon>
        <taxon>Viridiplantae</taxon>
        <taxon>Streptophyta</taxon>
        <taxon>Embryophyta</taxon>
        <taxon>Tracheophyta</taxon>
        <taxon>Spermatophyta</taxon>
        <taxon>Magnoliopsida</taxon>
        <taxon>eudicotyledons</taxon>
        <taxon>Gunneridae</taxon>
        <taxon>Pentapetalae</taxon>
        <taxon>rosids</taxon>
        <taxon>fabids</taxon>
        <taxon>Malpighiales</taxon>
        <taxon>Salicaceae</taxon>
        <taxon>Saliceae</taxon>
        <taxon>Populus</taxon>
    </lineage>
</organism>
<dbReference type="AlphaFoldDB" id="A9PFQ5"/>
<evidence type="ECO:0000313" key="1">
    <source>
        <dbReference type="EMBL" id="ABK95208.1"/>
    </source>
</evidence>
<sequence>MFVSSSSSMLCTCGREKKGDNECLMFVSSSSSMLCKGHVYGLKCGLMEYY</sequence>